<dbReference type="EMBL" id="NDFP01000001">
    <property type="protein sequence ID" value="PAL29439.1"/>
    <property type="molecule type" value="Genomic_DNA"/>
</dbReference>
<organism evidence="1 2">
    <name type="scientific">Acetobacter syzygii</name>
    <dbReference type="NCBI Taxonomy" id="146476"/>
    <lineage>
        <taxon>Bacteria</taxon>
        <taxon>Pseudomonadati</taxon>
        <taxon>Pseudomonadota</taxon>
        <taxon>Alphaproteobacteria</taxon>
        <taxon>Acetobacterales</taxon>
        <taxon>Acetobacteraceae</taxon>
        <taxon>Acetobacter</taxon>
    </lineage>
</organism>
<reference evidence="1 2" key="1">
    <citation type="submission" date="2017-04" db="EMBL/GenBank/DDBJ databases">
        <title>Kefir bacterial isolates.</title>
        <authorList>
            <person name="Kim Y."/>
            <person name="Blasche S."/>
            <person name="Patil K.R."/>
        </authorList>
    </citation>
    <scope>NUCLEOTIDE SEQUENCE [LARGE SCALE GENOMIC DNA]</scope>
    <source>
        <strain evidence="1 2">KR-2</strain>
    </source>
</reference>
<evidence type="ECO:0000313" key="1">
    <source>
        <dbReference type="EMBL" id="PAL29439.1"/>
    </source>
</evidence>
<gene>
    <name evidence="1" type="ORF">B9K05_00145</name>
</gene>
<dbReference type="Proteomes" id="UP000216033">
    <property type="component" value="Unassembled WGS sequence"/>
</dbReference>
<accession>A0A270BWT0</accession>
<comment type="caution">
    <text evidence="1">The sequence shown here is derived from an EMBL/GenBank/DDBJ whole genome shotgun (WGS) entry which is preliminary data.</text>
</comment>
<proteinExistence type="predicted"/>
<keyword evidence="2" id="KW-1185">Reference proteome</keyword>
<name>A0A270BWT0_9PROT</name>
<sequence length="122" mass="13455">MPLPPLPRSHFLPDEIRLSVVPAPEKIQPEGEDAFLYLVVSQDRAGHLMATGLPINRRSPLMVTERSGIMFWLAKIADTTAGDSDTSPVVLRFKRSLVAQALEQDPDHTAEFSTPCYLLSGN</sequence>
<protein>
    <submittedName>
        <fullName evidence="1">Uncharacterized protein</fullName>
    </submittedName>
</protein>
<evidence type="ECO:0000313" key="2">
    <source>
        <dbReference type="Proteomes" id="UP000216033"/>
    </source>
</evidence>
<dbReference type="STRING" id="1231343.Absy_024_040"/>
<dbReference type="AlphaFoldDB" id="A0A270BWT0"/>
<dbReference type="OrthoDB" id="7280660at2"/>